<dbReference type="EnsemblPlants" id="TuG1812G0700001758.01.T01">
    <property type="protein sequence ID" value="TuG1812G0700001758.01.T01.cds317395"/>
    <property type="gene ID" value="TuG1812G0700001758.01"/>
</dbReference>
<dbReference type="Proteomes" id="UP000015106">
    <property type="component" value="Chromosome 7"/>
</dbReference>
<sequence length="89" mass="9621">MSLSSLCRLWQGMWVQHSCSSSFLLFDGELLVAAGDDSILHFVGLLLISPTATGFSSLLCDSFWSMLNGRGPLRFLGEGFSGLASPFDD</sequence>
<evidence type="ECO:0000313" key="1">
    <source>
        <dbReference type="EnsemblPlants" id="TuG1812G0700001758.01.T01.cds317395"/>
    </source>
</evidence>
<reference evidence="1" key="2">
    <citation type="submission" date="2018-03" db="EMBL/GenBank/DDBJ databases">
        <title>The Triticum urartu genome reveals the dynamic nature of wheat genome evolution.</title>
        <authorList>
            <person name="Ling H."/>
            <person name="Ma B."/>
            <person name="Shi X."/>
            <person name="Liu H."/>
            <person name="Dong L."/>
            <person name="Sun H."/>
            <person name="Cao Y."/>
            <person name="Gao Q."/>
            <person name="Zheng S."/>
            <person name="Li Y."/>
            <person name="Yu Y."/>
            <person name="Du H."/>
            <person name="Qi M."/>
            <person name="Li Y."/>
            <person name="Yu H."/>
            <person name="Cui Y."/>
            <person name="Wang N."/>
            <person name="Chen C."/>
            <person name="Wu H."/>
            <person name="Zhao Y."/>
            <person name="Zhang J."/>
            <person name="Li Y."/>
            <person name="Zhou W."/>
            <person name="Zhang B."/>
            <person name="Hu W."/>
            <person name="Eijk M."/>
            <person name="Tang J."/>
            <person name="Witsenboer H."/>
            <person name="Zhao S."/>
            <person name="Li Z."/>
            <person name="Zhang A."/>
            <person name="Wang D."/>
            <person name="Liang C."/>
        </authorList>
    </citation>
    <scope>NUCLEOTIDE SEQUENCE [LARGE SCALE GENOMIC DNA]</scope>
    <source>
        <strain evidence="1">cv. G1812</strain>
    </source>
</reference>
<accession>A0A8R7V4T5</accession>
<keyword evidence="2" id="KW-1185">Reference proteome</keyword>
<proteinExistence type="predicted"/>
<evidence type="ECO:0000313" key="2">
    <source>
        <dbReference type="Proteomes" id="UP000015106"/>
    </source>
</evidence>
<protein>
    <submittedName>
        <fullName evidence="1">Uncharacterized protein</fullName>
    </submittedName>
</protein>
<reference evidence="1" key="3">
    <citation type="submission" date="2022-06" db="UniProtKB">
        <authorList>
            <consortium name="EnsemblPlants"/>
        </authorList>
    </citation>
    <scope>IDENTIFICATION</scope>
</reference>
<organism evidence="1 2">
    <name type="scientific">Triticum urartu</name>
    <name type="common">Red wild einkorn</name>
    <name type="synonym">Crithodium urartu</name>
    <dbReference type="NCBI Taxonomy" id="4572"/>
    <lineage>
        <taxon>Eukaryota</taxon>
        <taxon>Viridiplantae</taxon>
        <taxon>Streptophyta</taxon>
        <taxon>Embryophyta</taxon>
        <taxon>Tracheophyta</taxon>
        <taxon>Spermatophyta</taxon>
        <taxon>Magnoliopsida</taxon>
        <taxon>Liliopsida</taxon>
        <taxon>Poales</taxon>
        <taxon>Poaceae</taxon>
        <taxon>BOP clade</taxon>
        <taxon>Pooideae</taxon>
        <taxon>Triticodae</taxon>
        <taxon>Triticeae</taxon>
        <taxon>Triticinae</taxon>
        <taxon>Triticum</taxon>
    </lineage>
</organism>
<reference evidence="2" key="1">
    <citation type="journal article" date="2013" name="Nature">
        <title>Draft genome of the wheat A-genome progenitor Triticum urartu.</title>
        <authorList>
            <person name="Ling H.Q."/>
            <person name="Zhao S."/>
            <person name="Liu D."/>
            <person name="Wang J."/>
            <person name="Sun H."/>
            <person name="Zhang C."/>
            <person name="Fan H."/>
            <person name="Li D."/>
            <person name="Dong L."/>
            <person name="Tao Y."/>
            <person name="Gao C."/>
            <person name="Wu H."/>
            <person name="Li Y."/>
            <person name="Cui Y."/>
            <person name="Guo X."/>
            <person name="Zheng S."/>
            <person name="Wang B."/>
            <person name="Yu K."/>
            <person name="Liang Q."/>
            <person name="Yang W."/>
            <person name="Lou X."/>
            <person name="Chen J."/>
            <person name="Feng M."/>
            <person name="Jian J."/>
            <person name="Zhang X."/>
            <person name="Luo G."/>
            <person name="Jiang Y."/>
            <person name="Liu J."/>
            <person name="Wang Z."/>
            <person name="Sha Y."/>
            <person name="Zhang B."/>
            <person name="Wu H."/>
            <person name="Tang D."/>
            <person name="Shen Q."/>
            <person name="Xue P."/>
            <person name="Zou S."/>
            <person name="Wang X."/>
            <person name="Liu X."/>
            <person name="Wang F."/>
            <person name="Yang Y."/>
            <person name="An X."/>
            <person name="Dong Z."/>
            <person name="Zhang K."/>
            <person name="Zhang X."/>
            <person name="Luo M.C."/>
            <person name="Dvorak J."/>
            <person name="Tong Y."/>
            <person name="Wang J."/>
            <person name="Yang H."/>
            <person name="Li Z."/>
            <person name="Wang D."/>
            <person name="Zhang A."/>
            <person name="Wang J."/>
        </authorList>
    </citation>
    <scope>NUCLEOTIDE SEQUENCE</scope>
    <source>
        <strain evidence="2">cv. G1812</strain>
    </source>
</reference>
<dbReference type="Gramene" id="TuG1812G0700001758.01.T01">
    <property type="protein sequence ID" value="TuG1812G0700001758.01.T01.cds317395"/>
    <property type="gene ID" value="TuG1812G0700001758.01"/>
</dbReference>
<name>A0A8R7V4T5_TRIUA</name>
<dbReference type="AlphaFoldDB" id="A0A8R7V4T5"/>